<keyword evidence="2" id="KW-1185">Reference proteome</keyword>
<proteinExistence type="predicted"/>
<gene>
    <name evidence="1" type="ORF">GM418_28525</name>
</gene>
<organism evidence="1 2">
    <name type="scientific">Maribellus comscasis</name>
    <dbReference type="NCBI Taxonomy" id="2681766"/>
    <lineage>
        <taxon>Bacteria</taxon>
        <taxon>Pseudomonadati</taxon>
        <taxon>Bacteroidota</taxon>
        <taxon>Bacteroidia</taxon>
        <taxon>Marinilabiliales</taxon>
        <taxon>Prolixibacteraceae</taxon>
        <taxon>Maribellus</taxon>
    </lineage>
</organism>
<dbReference type="Proteomes" id="UP000428260">
    <property type="component" value="Chromosome"/>
</dbReference>
<dbReference type="RefSeq" id="WP_158871379.1">
    <property type="nucleotide sequence ID" value="NZ_CP046401.1"/>
</dbReference>
<sequence length="209" mass="24067">MKNSFTILFLCFFAGSIGAQNSYRPGLFFREDWKEIPAEIPLSQKHVYNSDLIVQLYGPGQDSLKKSNHEQPVDDPYYVWSGLCLENWMVTLKHKTQNVDLTGFAKIRWRTKQFGFRLLRITLKLNDGTWLISDQFDGPSKDWRIKEFNLQDIEWHILDAQRIAEVGVAKNPDLSNVEEIGFTDLMPGGKSAACSRLDWIEVDGKPVVR</sequence>
<evidence type="ECO:0000313" key="1">
    <source>
        <dbReference type="EMBL" id="QGY47473.1"/>
    </source>
</evidence>
<accession>A0A6I6K744</accession>
<dbReference type="AlphaFoldDB" id="A0A6I6K744"/>
<name>A0A6I6K744_9BACT</name>
<dbReference type="EMBL" id="CP046401">
    <property type="protein sequence ID" value="QGY47473.1"/>
    <property type="molecule type" value="Genomic_DNA"/>
</dbReference>
<protein>
    <submittedName>
        <fullName evidence="1">Uncharacterized protein</fullName>
    </submittedName>
</protein>
<dbReference type="KEGG" id="mcos:GM418_28525"/>
<evidence type="ECO:0000313" key="2">
    <source>
        <dbReference type="Proteomes" id="UP000428260"/>
    </source>
</evidence>
<reference evidence="1 2" key="1">
    <citation type="submission" date="2019-11" db="EMBL/GenBank/DDBJ databases">
        <authorList>
            <person name="Zheng R.K."/>
            <person name="Sun C.M."/>
        </authorList>
    </citation>
    <scope>NUCLEOTIDE SEQUENCE [LARGE SCALE GENOMIC DNA]</scope>
    <source>
        <strain evidence="1 2">WC007</strain>
    </source>
</reference>